<evidence type="ECO:0000256" key="1">
    <source>
        <dbReference type="SAM" id="MobiDB-lite"/>
    </source>
</evidence>
<keyword evidence="3" id="KW-1185">Reference proteome</keyword>
<name>A0AAV4AF77_9GAST</name>
<comment type="caution">
    <text evidence="2">The sequence shown here is derived from an EMBL/GenBank/DDBJ whole genome shotgun (WGS) entry which is preliminary data.</text>
</comment>
<evidence type="ECO:0000313" key="2">
    <source>
        <dbReference type="EMBL" id="GFO05672.1"/>
    </source>
</evidence>
<feature type="region of interest" description="Disordered" evidence="1">
    <location>
        <begin position="54"/>
        <end position="81"/>
    </location>
</feature>
<proteinExistence type="predicted"/>
<dbReference type="AlphaFoldDB" id="A0AAV4AF77"/>
<accession>A0AAV4AF77</accession>
<gene>
    <name evidence="2" type="ORF">PoB_003217700</name>
</gene>
<dbReference type="EMBL" id="BLXT01003750">
    <property type="protein sequence ID" value="GFO05672.1"/>
    <property type="molecule type" value="Genomic_DNA"/>
</dbReference>
<organism evidence="2 3">
    <name type="scientific">Plakobranchus ocellatus</name>
    <dbReference type="NCBI Taxonomy" id="259542"/>
    <lineage>
        <taxon>Eukaryota</taxon>
        <taxon>Metazoa</taxon>
        <taxon>Spiralia</taxon>
        <taxon>Lophotrochozoa</taxon>
        <taxon>Mollusca</taxon>
        <taxon>Gastropoda</taxon>
        <taxon>Heterobranchia</taxon>
        <taxon>Euthyneura</taxon>
        <taxon>Panpulmonata</taxon>
        <taxon>Sacoglossa</taxon>
        <taxon>Placobranchoidea</taxon>
        <taxon>Plakobranchidae</taxon>
        <taxon>Plakobranchus</taxon>
    </lineage>
</organism>
<dbReference type="Proteomes" id="UP000735302">
    <property type="component" value="Unassembled WGS sequence"/>
</dbReference>
<protein>
    <submittedName>
        <fullName evidence="2">Uncharacterized protein</fullName>
    </submittedName>
</protein>
<reference evidence="2 3" key="1">
    <citation type="journal article" date="2021" name="Elife">
        <title>Chloroplast acquisition without the gene transfer in kleptoplastic sea slugs, Plakobranchus ocellatus.</title>
        <authorList>
            <person name="Maeda T."/>
            <person name="Takahashi S."/>
            <person name="Yoshida T."/>
            <person name="Shimamura S."/>
            <person name="Takaki Y."/>
            <person name="Nagai Y."/>
            <person name="Toyoda A."/>
            <person name="Suzuki Y."/>
            <person name="Arimoto A."/>
            <person name="Ishii H."/>
            <person name="Satoh N."/>
            <person name="Nishiyama T."/>
            <person name="Hasebe M."/>
            <person name="Maruyama T."/>
            <person name="Minagawa J."/>
            <person name="Obokata J."/>
            <person name="Shigenobu S."/>
        </authorList>
    </citation>
    <scope>NUCLEOTIDE SEQUENCE [LARGE SCALE GENOMIC DNA]</scope>
</reference>
<evidence type="ECO:0000313" key="3">
    <source>
        <dbReference type="Proteomes" id="UP000735302"/>
    </source>
</evidence>
<sequence>MSVSEPNLAKLQRNLANCYLYLGELAQPVHNKVISGFRALPQARAPVVGLEPATEGSLRSQGGLASHCATDAPRNPNESDV</sequence>